<dbReference type="OrthoDB" id="9761056at2"/>
<organism evidence="9 10">
    <name type="scientific">Rothia nasimurium</name>
    <dbReference type="NCBI Taxonomy" id="85336"/>
    <lineage>
        <taxon>Bacteria</taxon>
        <taxon>Bacillati</taxon>
        <taxon>Actinomycetota</taxon>
        <taxon>Actinomycetes</taxon>
        <taxon>Micrococcales</taxon>
        <taxon>Micrococcaceae</taxon>
        <taxon>Rothia</taxon>
    </lineage>
</organism>
<dbReference type="GO" id="GO:0015295">
    <property type="term" value="F:solute:proton symporter activity"/>
    <property type="evidence" value="ECO:0007669"/>
    <property type="project" value="TreeGrafter"/>
</dbReference>
<dbReference type="NCBIfam" id="TIGR00795">
    <property type="entry name" value="lctP"/>
    <property type="match status" value="1"/>
</dbReference>
<evidence type="ECO:0000256" key="8">
    <source>
        <dbReference type="RuleBase" id="RU365092"/>
    </source>
</evidence>
<comment type="subcellular location">
    <subcellularLocation>
        <location evidence="1 8">Cell membrane</location>
        <topology evidence="1 8">Multi-pass membrane protein</topology>
    </subcellularLocation>
</comment>
<evidence type="ECO:0000256" key="2">
    <source>
        <dbReference type="ARBA" id="ARBA00010100"/>
    </source>
</evidence>
<proteinExistence type="inferred from homology"/>
<keyword evidence="10" id="KW-1185">Reference proteome</keyword>
<protein>
    <recommendedName>
        <fullName evidence="8">L-lactate permease</fullName>
    </recommendedName>
</protein>
<evidence type="ECO:0000313" key="9">
    <source>
        <dbReference type="EMBL" id="ORC20204.1"/>
    </source>
</evidence>
<evidence type="ECO:0000256" key="1">
    <source>
        <dbReference type="ARBA" id="ARBA00004651"/>
    </source>
</evidence>
<feature type="transmembrane region" description="Helical" evidence="8">
    <location>
        <begin position="408"/>
        <end position="427"/>
    </location>
</feature>
<gene>
    <name evidence="9" type="ORF">A7979_11365</name>
</gene>
<feature type="transmembrane region" description="Helical" evidence="8">
    <location>
        <begin position="133"/>
        <end position="149"/>
    </location>
</feature>
<feature type="transmembrane region" description="Helical" evidence="8">
    <location>
        <begin position="12"/>
        <end position="33"/>
    </location>
</feature>
<feature type="transmembrane region" description="Helical" evidence="8">
    <location>
        <begin position="526"/>
        <end position="549"/>
    </location>
</feature>
<dbReference type="InterPro" id="IPR003804">
    <property type="entry name" value="Lactate_perm"/>
</dbReference>
<feature type="transmembrane region" description="Helical" evidence="8">
    <location>
        <begin position="40"/>
        <end position="60"/>
    </location>
</feature>
<feature type="transmembrane region" description="Helical" evidence="8">
    <location>
        <begin position="156"/>
        <end position="180"/>
    </location>
</feature>
<keyword evidence="4 8" id="KW-1003">Cell membrane</keyword>
<feature type="transmembrane region" description="Helical" evidence="8">
    <location>
        <begin position="192"/>
        <end position="211"/>
    </location>
</feature>
<dbReference type="Pfam" id="PF02652">
    <property type="entry name" value="Lactate_perm"/>
    <property type="match status" value="1"/>
</dbReference>
<feature type="transmembrane region" description="Helical" evidence="8">
    <location>
        <begin position="66"/>
        <end position="89"/>
    </location>
</feature>
<comment type="similarity">
    <text evidence="2 8">Belongs to the lactate permease family.</text>
</comment>
<reference evidence="9 10" key="1">
    <citation type="submission" date="2016-05" db="EMBL/GenBank/DDBJ databases">
        <title>Draft genome sequence of a porcine commensal Rothia nasimurium.</title>
        <authorList>
            <person name="Gaiser R.A."/>
            <person name="Van Baarlen P."/>
            <person name="Wells J.M."/>
        </authorList>
    </citation>
    <scope>NUCLEOTIDE SEQUENCE [LARGE SCALE GENOMIC DNA]</scope>
    <source>
        <strain evidence="9 10">PT-32</strain>
    </source>
</reference>
<evidence type="ECO:0000256" key="4">
    <source>
        <dbReference type="ARBA" id="ARBA00022475"/>
    </source>
</evidence>
<keyword evidence="6 8" id="KW-1133">Transmembrane helix</keyword>
<dbReference type="GO" id="GO:0005886">
    <property type="term" value="C:plasma membrane"/>
    <property type="evidence" value="ECO:0007669"/>
    <property type="project" value="UniProtKB-SubCell"/>
</dbReference>
<keyword evidence="5 8" id="KW-0812">Transmembrane</keyword>
<name>A0A1Y1RQ21_9MICC</name>
<dbReference type="EMBL" id="LXWF01000016">
    <property type="protein sequence ID" value="ORC20204.1"/>
    <property type="molecule type" value="Genomic_DNA"/>
</dbReference>
<feature type="transmembrane region" description="Helical" evidence="8">
    <location>
        <begin position="371"/>
        <end position="396"/>
    </location>
</feature>
<evidence type="ECO:0000256" key="3">
    <source>
        <dbReference type="ARBA" id="ARBA00022448"/>
    </source>
</evidence>
<keyword evidence="7 8" id="KW-0472">Membrane</keyword>
<comment type="function">
    <text evidence="8">Uptake of L-lactate across the membrane. Can also transport D-lactate and glycolate.</text>
</comment>
<feature type="transmembrane region" description="Helical" evidence="8">
    <location>
        <begin position="290"/>
        <end position="313"/>
    </location>
</feature>
<evidence type="ECO:0000256" key="6">
    <source>
        <dbReference type="ARBA" id="ARBA00022989"/>
    </source>
</evidence>
<feature type="transmembrane region" description="Helical" evidence="8">
    <location>
        <begin position="223"/>
        <end position="244"/>
    </location>
</feature>
<dbReference type="RefSeq" id="WP_083091565.1">
    <property type="nucleotide sequence ID" value="NZ_LXWF01000016.1"/>
</dbReference>
<sequence length="553" mass="57756">MWQQVYDPLNNQALSALVAAVPILVFLLGLTVLKMKGLHAALIALVAAVALAVLVFGMPFTSSLSAIGYGFLSGMWPIGWIVLMAVWLYRITVRAGNFEVIRSSVSAISADQRIQVLLIAFCFGGFLEGAAGFGIPIAICAALLVTLGFEPVKACLLALVSNVASGAYGAIGIPVLTGATVSGVPQAELNQMMVWVLQIITVFIPLLLVMVLDGMRGLKQTGLLALGLGFIVSATQAGVLLAIGPELVDIIPYLLGLVLLAVIMMKWQPAHIYREPGAPSLEELSKSPSGFTFSGVVKAWSPFIVLSIMILLWSTPLIKNLVKAKTETSAAGALNWTTIPVQMPALHEQISQVAPIVPETTAMKAVWNWTLFGASGTAILCAALITIAISNITWSAAFEELGGAWKQLWQPILLICLVMAVANVMNFGGMSSALALALAAVGSIFPLFSPIIGWIGVFVTGSVVNNNTLFAGLQATTASQIGASSGLLVAANTAGGVMAKVVSPQSIAIAAASVNMSGQESKITNAAIKFSLALLVVLCVWVYVLSLVMPASA</sequence>
<dbReference type="GO" id="GO:0015129">
    <property type="term" value="F:lactate transmembrane transporter activity"/>
    <property type="evidence" value="ECO:0007669"/>
    <property type="project" value="UniProtKB-UniRule"/>
</dbReference>
<dbReference type="AlphaFoldDB" id="A0A1Y1RQ21"/>
<accession>A0A1Y1RQ21</accession>
<dbReference type="Proteomes" id="UP000192359">
    <property type="component" value="Unassembled WGS sequence"/>
</dbReference>
<feature type="transmembrane region" description="Helical" evidence="8">
    <location>
        <begin position="433"/>
        <end position="459"/>
    </location>
</feature>
<evidence type="ECO:0000256" key="7">
    <source>
        <dbReference type="ARBA" id="ARBA00023136"/>
    </source>
</evidence>
<comment type="caution">
    <text evidence="9">The sequence shown here is derived from an EMBL/GenBank/DDBJ whole genome shotgun (WGS) entry which is preliminary data.</text>
</comment>
<dbReference type="PANTHER" id="PTHR30003">
    <property type="entry name" value="L-LACTATE PERMEASE"/>
    <property type="match status" value="1"/>
</dbReference>
<feature type="transmembrane region" description="Helical" evidence="8">
    <location>
        <begin position="250"/>
        <end position="269"/>
    </location>
</feature>
<dbReference type="PANTHER" id="PTHR30003:SF5">
    <property type="entry name" value="L-LACTATE PERMEASE"/>
    <property type="match status" value="1"/>
</dbReference>
<evidence type="ECO:0000256" key="5">
    <source>
        <dbReference type="ARBA" id="ARBA00022692"/>
    </source>
</evidence>
<evidence type="ECO:0000313" key="10">
    <source>
        <dbReference type="Proteomes" id="UP000192359"/>
    </source>
</evidence>
<keyword evidence="3 8" id="KW-0813">Transport</keyword>